<dbReference type="EMBL" id="AQHR01000049">
    <property type="protein sequence ID" value="EON77859.1"/>
    <property type="molecule type" value="Genomic_DNA"/>
</dbReference>
<dbReference type="PIRSF" id="PIRSF001365">
    <property type="entry name" value="DHDPS"/>
    <property type="match status" value="1"/>
</dbReference>
<dbReference type="GO" id="GO:0005829">
    <property type="term" value="C:cytosol"/>
    <property type="evidence" value="ECO:0007669"/>
    <property type="project" value="TreeGrafter"/>
</dbReference>
<dbReference type="Pfam" id="PF00701">
    <property type="entry name" value="DHDPS"/>
    <property type="match status" value="1"/>
</dbReference>
<dbReference type="SMART" id="SM01130">
    <property type="entry name" value="DHDPS"/>
    <property type="match status" value="1"/>
</dbReference>
<dbReference type="RefSeq" id="WP_010853917.1">
    <property type="nucleotide sequence ID" value="NZ_AQHR01000049.1"/>
</dbReference>
<keyword evidence="5" id="KW-1185">Reference proteome</keyword>
<name>R7ZV36_9BACT</name>
<evidence type="ECO:0000256" key="1">
    <source>
        <dbReference type="ARBA" id="ARBA00023239"/>
    </source>
</evidence>
<dbReference type="SUPFAM" id="SSF51569">
    <property type="entry name" value="Aldolase"/>
    <property type="match status" value="1"/>
</dbReference>
<evidence type="ECO:0000256" key="3">
    <source>
        <dbReference type="PIRSR" id="PIRSR001365-1"/>
    </source>
</evidence>
<dbReference type="PANTHER" id="PTHR42849">
    <property type="entry name" value="N-ACETYLNEURAMINATE LYASE"/>
    <property type="match status" value="1"/>
</dbReference>
<dbReference type="PANTHER" id="PTHR42849:SF1">
    <property type="entry name" value="N-ACETYLNEURAMINATE LYASE"/>
    <property type="match status" value="1"/>
</dbReference>
<evidence type="ECO:0000256" key="2">
    <source>
        <dbReference type="PIRNR" id="PIRNR001365"/>
    </source>
</evidence>
<sequence>MRPLSADQIRGVWATLLLPISANGDIDYSLFEDQLNYLASSGVDGVYTNGTAGEFYNQTESEFDRISHLTAETCERHSLPFQLGCSQMSPVISLERLQRVVSLKPSAIQVILPDWMSLTFAEMCSYLEKMAAAAAPIGLVLYNPPHAKQVLTPKQWQELLATGIPLVGSKVAGGDTLWYEDMQPVLERMSVFVPGHRLATGIFQGAHGSYSNVACLNPRAAVDWYQLMQKDIQKAIAIEKRVQGFFEEAILPFINIHGYSNTAVDKLLTAVGGWAAIGTRVRWPYHSIPINEIPRIRDLGAKWIPEFITTDN</sequence>
<protein>
    <submittedName>
        <fullName evidence="4">Putative dihydropicolinate synthase family protein</fullName>
    </submittedName>
</protein>
<evidence type="ECO:0000313" key="4">
    <source>
        <dbReference type="EMBL" id="EON77859.1"/>
    </source>
</evidence>
<reference evidence="4 5" key="1">
    <citation type="submission" date="2013-02" db="EMBL/GenBank/DDBJ databases">
        <title>A novel strain isolated from Lonar lake, Maharashtra, India.</title>
        <authorList>
            <person name="Singh A."/>
        </authorList>
    </citation>
    <scope>NUCLEOTIDE SEQUENCE [LARGE SCALE GENOMIC DNA]</scope>
    <source>
        <strain evidence="4 5">AK24</strain>
    </source>
</reference>
<dbReference type="InterPro" id="IPR002220">
    <property type="entry name" value="DapA-like"/>
</dbReference>
<organism evidence="4 5">
    <name type="scientific">Lunatimonas lonarensis</name>
    <dbReference type="NCBI Taxonomy" id="1232681"/>
    <lineage>
        <taxon>Bacteria</taxon>
        <taxon>Pseudomonadati</taxon>
        <taxon>Bacteroidota</taxon>
        <taxon>Cytophagia</taxon>
        <taxon>Cytophagales</taxon>
        <taxon>Cyclobacteriaceae</taxon>
    </lineage>
</organism>
<dbReference type="GO" id="GO:0008747">
    <property type="term" value="F:N-acetylneuraminate lyase activity"/>
    <property type="evidence" value="ECO:0007669"/>
    <property type="project" value="TreeGrafter"/>
</dbReference>
<feature type="active site" description="Schiff-base intermediate with substrate" evidence="3">
    <location>
        <position position="170"/>
    </location>
</feature>
<comment type="caution">
    <text evidence="4">The sequence shown here is derived from an EMBL/GenBank/DDBJ whole genome shotgun (WGS) entry which is preliminary data.</text>
</comment>
<gene>
    <name evidence="4" type="ORF">ADIS_1778</name>
</gene>
<dbReference type="AlphaFoldDB" id="R7ZV36"/>
<feature type="active site" description="Proton donor/acceptor" evidence="3">
    <location>
        <position position="142"/>
    </location>
</feature>
<accession>R7ZV36</accession>
<dbReference type="OrthoDB" id="9778880at2"/>
<dbReference type="CDD" id="cd00408">
    <property type="entry name" value="DHDPS-like"/>
    <property type="match status" value="1"/>
</dbReference>
<proteinExistence type="inferred from homology"/>
<dbReference type="InterPro" id="IPR013785">
    <property type="entry name" value="Aldolase_TIM"/>
</dbReference>
<dbReference type="PATRIC" id="fig|1288963.3.peg.1769"/>
<dbReference type="Proteomes" id="UP000013909">
    <property type="component" value="Unassembled WGS sequence"/>
</dbReference>
<dbReference type="GO" id="GO:0019262">
    <property type="term" value="P:N-acetylneuraminate catabolic process"/>
    <property type="evidence" value="ECO:0007669"/>
    <property type="project" value="TreeGrafter"/>
</dbReference>
<comment type="similarity">
    <text evidence="2">Belongs to the DapA family.</text>
</comment>
<dbReference type="Gene3D" id="3.20.20.70">
    <property type="entry name" value="Aldolase class I"/>
    <property type="match status" value="1"/>
</dbReference>
<dbReference type="STRING" id="1232681.ADIS_1778"/>
<evidence type="ECO:0000313" key="5">
    <source>
        <dbReference type="Proteomes" id="UP000013909"/>
    </source>
</evidence>
<keyword evidence="1 2" id="KW-0456">Lyase</keyword>